<keyword evidence="7 8" id="KW-0472">Membrane</keyword>
<proteinExistence type="inferred from homology"/>
<keyword evidence="3" id="KW-1003">Cell membrane</keyword>
<keyword evidence="10" id="KW-1185">Reference proteome</keyword>
<evidence type="ECO:0000256" key="7">
    <source>
        <dbReference type="ARBA" id="ARBA00023136"/>
    </source>
</evidence>
<evidence type="ECO:0000256" key="3">
    <source>
        <dbReference type="ARBA" id="ARBA00022475"/>
    </source>
</evidence>
<dbReference type="InterPro" id="IPR006507">
    <property type="entry name" value="UPF0283"/>
</dbReference>
<evidence type="ECO:0000256" key="5">
    <source>
        <dbReference type="ARBA" id="ARBA00022692"/>
    </source>
</evidence>
<protein>
    <submittedName>
        <fullName evidence="9">TIGR01620 family protein</fullName>
    </submittedName>
</protein>
<dbReference type="NCBIfam" id="TIGR01620">
    <property type="entry name" value="hyp_HI0043"/>
    <property type="match status" value="1"/>
</dbReference>
<comment type="caution">
    <text evidence="9">The sequence shown here is derived from an EMBL/GenBank/DDBJ whole genome shotgun (WGS) entry which is preliminary data.</text>
</comment>
<name>A0ABN0XIH2_9ALTE</name>
<feature type="transmembrane region" description="Helical" evidence="8">
    <location>
        <begin position="205"/>
        <end position="227"/>
    </location>
</feature>
<dbReference type="Pfam" id="PF05128">
    <property type="entry name" value="DUF697"/>
    <property type="match status" value="1"/>
</dbReference>
<dbReference type="PANTHER" id="PTHR39342">
    <property type="entry name" value="UPF0283 MEMBRANE PROTEIN YCJF"/>
    <property type="match status" value="1"/>
</dbReference>
<feature type="transmembrane region" description="Helical" evidence="8">
    <location>
        <begin position="95"/>
        <end position="115"/>
    </location>
</feature>
<sequence length="340" mass="37458">MKEQGAVTNLMPRIEVTLAGHDELQSAEALRKAIKLDGDVDLEEMQACEQADIAADVKEASRPGKLFWLFCAFLLLGGVQLAVDIWNSVQSFDWLSLAWAGLWSLSLAGVLFLLAKEWRSYRKLDKREHLQHLSASLSESPAIGEARDFCENLLRQMPASVHQDAQQWQTALQQHYSDQEVMQLFEQYVLAPADKKALAEVSRESAASAALIAVSPFVVLDMFLVLWRNLRMVNRLCACYGVKTGYLAKVTLLKRTVRTMLYAGATELLAEASAWALGGSLTAKLSTRMAQGVGAGVLTARFGVQAIRICRPMPFIHQPAPQVSQIAASIVKQLGSTARE</sequence>
<evidence type="ECO:0000256" key="4">
    <source>
        <dbReference type="ARBA" id="ARBA00022519"/>
    </source>
</evidence>
<gene>
    <name evidence="9" type="ORF">GCM10009092_31830</name>
</gene>
<dbReference type="PANTHER" id="PTHR39342:SF1">
    <property type="entry name" value="UPF0283 MEMBRANE PROTEIN YCJF"/>
    <property type="match status" value="1"/>
</dbReference>
<dbReference type="Proteomes" id="UP001501757">
    <property type="component" value="Unassembled WGS sequence"/>
</dbReference>
<evidence type="ECO:0000256" key="1">
    <source>
        <dbReference type="ARBA" id="ARBA00004429"/>
    </source>
</evidence>
<reference evidence="9 10" key="1">
    <citation type="journal article" date="2019" name="Int. J. Syst. Evol. Microbiol.">
        <title>The Global Catalogue of Microorganisms (GCM) 10K type strain sequencing project: providing services to taxonomists for standard genome sequencing and annotation.</title>
        <authorList>
            <consortium name="The Broad Institute Genomics Platform"/>
            <consortium name="The Broad Institute Genome Sequencing Center for Infectious Disease"/>
            <person name="Wu L."/>
            <person name="Ma J."/>
        </authorList>
    </citation>
    <scope>NUCLEOTIDE SEQUENCE [LARGE SCALE GENOMIC DNA]</scope>
    <source>
        <strain evidence="9 10">JCM 13378</strain>
    </source>
</reference>
<keyword evidence="4" id="KW-0997">Cell inner membrane</keyword>
<evidence type="ECO:0000256" key="2">
    <source>
        <dbReference type="ARBA" id="ARBA00008255"/>
    </source>
</evidence>
<dbReference type="EMBL" id="BAAAEI010000020">
    <property type="protein sequence ID" value="GAA0365105.1"/>
    <property type="molecule type" value="Genomic_DNA"/>
</dbReference>
<dbReference type="InterPro" id="IPR021147">
    <property type="entry name" value="DUF697"/>
</dbReference>
<feature type="transmembrane region" description="Helical" evidence="8">
    <location>
        <begin position="66"/>
        <end position="83"/>
    </location>
</feature>
<accession>A0ABN0XIH2</accession>
<evidence type="ECO:0000256" key="6">
    <source>
        <dbReference type="ARBA" id="ARBA00022989"/>
    </source>
</evidence>
<dbReference type="RefSeq" id="WP_343846233.1">
    <property type="nucleotide sequence ID" value="NZ_BAAAEI010000020.1"/>
</dbReference>
<evidence type="ECO:0000256" key="8">
    <source>
        <dbReference type="SAM" id="Phobius"/>
    </source>
</evidence>
<keyword evidence="6 8" id="KW-1133">Transmembrane helix</keyword>
<evidence type="ECO:0000313" key="10">
    <source>
        <dbReference type="Proteomes" id="UP001501757"/>
    </source>
</evidence>
<keyword evidence="5 8" id="KW-0812">Transmembrane</keyword>
<organism evidence="9 10">
    <name type="scientific">Bowmanella denitrificans</name>
    <dbReference type="NCBI Taxonomy" id="366582"/>
    <lineage>
        <taxon>Bacteria</taxon>
        <taxon>Pseudomonadati</taxon>
        <taxon>Pseudomonadota</taxon>
        <taxon>Gammaproteobacteria</taxon>
        <taxon>Alteromonadales</taxon>
        <taxon>Alteromonadaceae</taxon>
        <taxon>Bowmanella</taxon>
    </lineage>
</organism>
<comment type="subcellular location">
    <subcellularLocation>
        <location evidence="1">Cell inner membrane</location>
        <topology evidence="1">Multi-pass membrane protein</topology>
    </subcellularLocation>
</comment>
<comment type="similarity">
    <text evidence="2">Belongs to the UPF0283 family.</text>
</comment>
<evidence type="ECO:0000313" key="9">
    <source>
        <dbReference type="EMBL" id="GAA0365105.1"/>
    </source>
</evidence>